<feature type="transmembrane region" description="Helical" evidence="2">
    <location>
        <begin position="24"/>
        <end position="42"/>
    </location>
</feature>
<dbReference type="RefSeq" id="WP_161819465.1">
    <property type="nucleotide sequence ID" value="NZ_JAACJS010000015.1"/>
</dbReference>
<dbReference type="EMBL" id="JAACJS010000015">
    <property type="protein sequence ID" value="NCI51174.1"/>
    <property type="molecule type" value="Genomic_DNA"/>
</dbReference>
<dbReference type="Gene3D" id="1.10.287.1490">
    <property type="match status" value="1"/>
</dbReference>
<comment type="caution">
    <text evidence="3">The sequence shown here is derived from an EMBL/GenBank/DDBJ whole genome shotgun (WGS) entry which is preliminary data.</text>
</comment>
<keyword evidence="2" id="KW-0472">Membrane</keyword>
<keyword evidence="1" id="KW-0175">Coiled coil</keyword>
<gene>
    <name evidence="3" type="ORF">GWC95_14675</name>
</gene>
<proteinExistence type="predicted"/>
<protein>
    <recommendedName>
        <fullName evidence="5">HlyD family secretion protein</fullName>
    </recommendedName>
</protein>
<feature type="coiled-coil region" evidence="1">
    <location>
        <begin position="114"/>
        <end position="190"/>
    </location>
</feature>
<evidence type="ECO:0000256" key="2">
    <source>
        <dbReference type="SAM" id="Phobius"/>
    </source>
</evidence>
<name>A0ABW9ZVY3_9BACT</name>
<organism evidence="3 4">
    <name type="scientific">Sediminibacterium roseum</name>
    <dbReference type="NCBI Taxonomy" id="1978412"/>
    <lineage>
        <taxon>Bacteria</taxon>
        <taxon>Pseudomonadati</taxon>
        <taxon>Bacteroidota</taxon>
        <taxon>Chitinophagia</taxon>
        <taxon>Chitinophagales</taxon>
        <taxon>Chitinophagaceae</taxon>
        <taxon>Sediminibacterium</taxon>
    </lineage>
</organism>
<keyword evidence="4" id="KW-1185">Reference proteome</keyword>
<evidence type="ECO:0000313" key="4">
    <source>
        <dbReference type="Proteomes" id="UP000753802"/>
    </source>
</evidence>
<keyword evidence="2" id="KW-0812">Transmembrane</keyword>
<evidence type="ECO:0000256" key="1">
    <source>
        <dbReference type="SAM" id="Coils"/>
    </source>
</evidence>
<accession>A0ABW9ZVY3</accession>
<sequence>MSYTASNHPTPGSQYPQQKDNRKLIYGILIAALIGTWGYIIYDKSKTSETLTQLQGRVVNIDSARNAIQQDFLVVSAKADSLTQNNIQLNTDLTDRKTDIQKLKANIGSILKKKNASDAELAQAKQMITELNGKVDGYLVEIEKLKGENQQLTTSNQQLTTEKTQLTADKASLEENLTATKTEKKVLEDKVDVASTLHASNIGIAAIKVGSNGKEKETTTAKRANLIRVGFRLDENRVTPSGQKDLYVVVTGPDGKPITEGSTFNTREEGSKPFTSKVAVNYEQGKAIPVTFNIPPQGDKYKEGDYKIEIYNNGFKIGEGTKTLKKGGLFS</sequence>
<evidence type="ECO:0008006" key="5">
    <source>
        <dbReference type="Google" id="ProtNLM"/>
    </source>
</evidence>
<evidence type="ECO:0000313" key="3">
    <source>
        <dbReference type="EMBL" id="NCI51174.1"/>
    </source>
</evidence>
<dbReference type="Proteomes" id="UP000753802">
    <property type="component" value="Unassembled WGS sequence"/>
</dbReference>
<reference evidence="3 4" key="1">
    <citation type="submission" date="2020-01" db="EMBL/GenBank/DDBJ databases">
        <title>Genome analysis.</title>
        <authorList>
            <person name="Wu S."/>
            <person name="Wang G."/>
        </authorList>
    </citation>
    <scope>NUCLEOTIDE SEQUENCE [LARGE SCALE GENOMIC DNA]</scope>
    <source>
        <strain evidence="3 4">SYL130</strain>
    </source>
</reference>
<keyword evidence="2" id="KW-1133">Transmembrane helix</keyword>